<dbReference type="EMBL" id="JABFDN010000001">
    <property type="protein sequence ID" value="NPU63422.1"/>
    <property type="molecule type" value="Genomic_DNA"/>
</dbReference>
<evidence type="ECO:0000313" key="2">
    <source>
        <dbReference type="EMBL" id="NPU63422.1"/>
    </source>
</evidence>
<gene>
    <name evidence="2" type="ORF">HL667_00230</name>
</gene>
<reference evidence="2" key="1">
    <citation type="submission" date="2020-05" db="EMBL/GenBank/DDBJ databases">
        <title>Nod-independent and nitrogen-fixing Bradyrhizobium aeschynomene sp. nov. isolated from nodules of Aeschynomene indica.</title>
        <authorList>
            <person name="Zhang Z."/>
        </authorList>
    </citation>
    <scope>NUCLEOTIDE SEQUENCE</scope>
    <source>
        <strain evidence="2">83012</strain>
    </source>
</reference>
<proteinExistence type="predicted"/>
<evidence type="ECO:0000313" key="3">
    <source>
        <dbReference type="Proteomes" id="UP000886476"/>
    </source>
</evidence>
<dbReference type="Proteomes" id="UP000886476">
    <property type="component" value="Unassembled WGS sequence"/>
</dbReference>
<sequence>MLLVSRLLLSKVWLAVACLIVVTSCEVRGQTITSDDTARVLAGMAPQPGSPLAALTQDPGWRRHAAFFDNAFNQLEQRQLSKIRTWTDTNAAAPRPTMFYFFSGPDFLYADAFAPKATTYVMAALEPTGPIPDLGRLPRGSIGPALAYVERSLQSILSFSFFITKNMKVDLREGEIEGALPILYVFLARTGKTIHSASLIWLDDNGVVHAANEPPARNATKGARIVFAGADGVEKTLYYFSTDLSDSGVKASGFLRFCEPLAPGNSLLKSASYLLHESSFSQVRSWLLKNSATIVQDDSGIPLASYDARAWRFFPFGRYAGPIDKFPGMYQMSYARLFERAQPLEFGIGYRWRTRESNVLLSVRSPAADATISAEATGPAETAPPPRARRAPRAPEPIPVYPPPPRRDEFFLLPRW</sequence>
<keyword evidence="3" id="KW-1185">Reference proteome</keyword>
<protein>
    <submittedName>
        <fullName evidence="2">Uncharacterized protein</fullName>
    </submittedName>
</protein>
<evidence type="ECO:0000256" key="1">
    <source>
        <dbReference type="SAM" id="MobiDB-lite"/>
    </source>
</evidence>
<name>A0ABX2C551_9BRAD</name>
<feature type="region of interest" description="Disordered" evidence="1">
    <location>
        <begin position="371"/>
        <end position="403"/>
    </location>
</feature>
<organism evidence="2 3">
    <name type="scientific">Bradyrhizobium aeschynomenes</name>
    <dbReference type="NCBI Taxonomy" id="2734909"/>
    <lineage>
        <taxon>Bacteria</taxon>
        <taxon>Pseudomonadati</taxon>
        <taxon>Pseudomonadota</taxon>
        <taxon>Alphaproteobacteria</taxon>
        <taxon>Hyphomicrobiales</taxon>
        <taxon>Nitrobacteraceae</taxon>
        <taxon>Bradyrhizobium</taxon>
    </lineage>
</organism>
<accession>A0ABX2C551</accession>
<feature type="compositionally biased region" description="Pro residues" evidence="1">
    <location>
        <begin position="394"/>
        <end position="403"/>
    </location>
</feature>
<dbReference type="PROSITE" id="PS51257">
    <property type="entry name" value="PROKAR_LIPOPROTEIN"/>
    <property type="match status" value="1"/>
</dbReference>
<comment type="caution">
    <text evidence="2">The sequence shown here is derived from an EMBL/GenBank/DDBJ whole genome shotgun (WGS) entry which is preliminary data.</text>
</comment>